<gene>
    <name evidence="2" type="ORF">PQQ68_29990</name>
</gene>
<dbReference type="PANTHER" id="PTHR12843">
    <property type="entry name" value="PROTEIN-LYSINE N-METHYLTRANSFERASE METTL10"/>
    <property type="match status" value="1"/>
</dbReference>
<evidence type="ECO:0000313" key="3">
    <source>
        <dbReference type="Proteomes" id="UP001629367"/>
    </source>
</evidence>
<protein>
    <submittedName>
        <fullName evidence="2">Class I SAM-dependent methyltransferase</fullName>
    </submittedName>
</protein>
<dbReference type="EMBL" id="JAQQBZ010000029">
    <property type="protein sequence ID" value="MFM0597272.1"/>
    <property type="molecule type" value="Genomic_DNA"/>
</dbReference>
<dbReference type="GO" id="GO:0008168">
    <property type="term" value="F:methyltransferase activity"/>
    <property type="evidence" value="ECO:0007669"/>
    <property type="project" value="UniProtKB-KW"/>
</dbReference>
<dbReference type="InterPro" id="IPR029063">
    <property type="entry name" value="SAM-dependent_MTases_sf"/>
</dbReference>
<dbReference type="Pfam" id="PF13649">
    <property type="entry name" value="Methyltransf_25"/>
    <property type="match status" value="1"/>
</dbReference>
<dbReference type="SUPFAM" id="SSF53335">
    <property type="entry name" value="S-adenosyl-L-methionine-dependent methyltransferases"/>
    <property type="match status" value="1"/>
</dbReference>
<keyword evidence="3" id="KW-1185">Reference proteome</keyword>
<dbReference type="Gene3D" id="3.40.50.150">
    <property type="entry name" value="Vaccinia Virus protein VP39"/>
    <property type="match status" value="1"/>
</dbReference>
<dbReference type="CDD" id="cd02440">
    <property type="entry name" value="AdoMet_MTases"/>
    <property type="match status" value="1"/>
</dbReference>
<dbReference type="GO" id="GO:0032259">
    <property type="term" value="P:methylation"/>
    <property type="evidence" value="ECO:0007669"/>
    <property type="project" value="UniProtKB-KW"/>
</dbReference>
<comment type="caution">
    <text evidence="2">The sequence shown here is derived from an EMBL/GenBank/DDBJ whole genome shotgun (WGS) entry which is preliminary data.</text>
</comment>
<dbReference type="Proteomes" id="UP001629367">
    <property type="component" value="Unassembled WGS sequence"/>
</dbReference>
<feature type="domain" description="Methyltransferase" evidence="1">
    <location>
        <begin position="44"/>
        <end position="140"/>
    </location>
</feature>
<evidence type="ECO:0000313" key="2">
    <source>
        <dbReference type="EMBL" id="MFM0597272.1"/>
    </source>
</evidence>
<evidence type="ECO:0000259" key="1">
    <source>
        <dbReference type="Pfam" id="PF13649"/>
    </source>
</evidence>
<reference evidence="2 3" key="1">
    <citation type="journal article" date="2024" name="Chem. Sci.">
        <title>Discovery of megapolipeptins by genome mining of a Burkholderiales bacteria collection.</title>
        <authorList>
            <person name="Paulo B.S."/>
            <person name="Recchia M.J.J."/>
            <person name="Lee S."/>
            <person name="Fergusson C.H."/>
            <person name="Romanowski S.B."/>
            <person name="Hernandez A."/>
            <person name="Krull N."/>
            <person name="Liu D.Y."/>
            <person name="Cavanagh H."/>
            <person name="Bos A."/>
            <person name="Gray C.A."/>
            <person name="Murphy B.T."/>
            <person name="Linington R.G."/>
            <person name="Eustaquio A.S."/>
        </authorList>
    </citation>
    <scope>NUCLEOTIDE SEQUENCE [LARGE SCALE GENOMIC DNA]</scope>
    <source>
        <strain evidence="2 3">RL17-335-BIF-A</strain>
    </source>
</reference>
<name>A0ABW9DI98_9BURK</name>
<proteinExistence type="predicted"/>
<dbReference type="PANTHER" id="PTHR12843:SF5">
    <property type="entry name" value="EEF1A LYSINE METHYLTRANSFERASE 2"/>
    <property type="match status" value="1"/>
</dbReference>
<keyword evidence="2" id="KW-0489">Methyltransferase</keyword>
<organism evidence="2 3">
    <name type="scientific">Paraburkholderia dilworthii</name>
    <dbReference type="NCBI Taxonomy" id="948106"/>
    <lineage>
        <taxon>Bacteria</taxon>
        <taxon>Pseudomonadati</taxon>
        <taxon>Pseudomonadota</taxon>
        <taxon>Betaproteobacteria</taxon>
        <taxon>Burkholderiales</taxon>
        <taxon>Burkholderiaceae</taxon>
        <taxon>Paraburkholderia</taxon>
    </lineage>
</organism>
<dbReference type="InterPro" id="IPR041698">
    <property type="entry name" value="Methyltransf_25"/>
</dbReference>
<sequence>MDSKEHWEGIYRSKASDAVSWYRPHLETSLQLICEVAPDQSAAIIDVGGGESTLADDLLARGYRNLTVLDMSAVALDATKRRLGTLADQITWVESDIAVVDLPEHRYDLWHDRAVFHFLTEPSQRGAYIRLLKKALKPGGHLVIGTFGPTGPSRCSGLEVRRYDVQRLSDEIGAGFELLTSKLEDHRTPAGSSQQFLYCCFRNQQ</sequence>
<keyword evidence="2" id="KW-0808">Transferase</keyword>
<accession>A0ABW9DI98</accession>